<reference evidence="1" key="1">
    <citation type="submission" date="2018-04" db="EMBL/GenBank/DDBJ databases">
        <title>WGS assembly of Panicum hallii.</title>
        <authorList>
            <person name="Lovell J."/>
            <person name="Jenkins J."/>
            <person name="Lowry D."/>
            <person name="Mamidi S."/>
            <person name="Sreedasyam A."/>
            <person name="Weng X."/>
            <person name="Barry K."/>
            <person name="Bonette J."/>
            <person name="Campitelli B."/>
            <person name="Daum C."/>
            <person name="Gordon S."/>
            <person name="Gould B."/>
            <person name="Lipzen A."/>
            <person name="Macqueen A."/>
            <person name="Palacio-Mejia J."/>
            <person name="Plott C."/>
            <person name="Shakirov E."/>
            <person name="Shu S."/>
            <person name="Yoshinaga Y."/>
            <person name="Zane M."/>
            <person name="Rokhsar D."/>
            <person name="Grimwood J."/>
            <person name="Schmutz J."/>
            <person name="Juenger T."/>
        </authorList>
    </citation>
    <scope>NUCLEOTIDE SEQUENCE [LARGE SCALE GENOMIC DNA]</scope>
    <source>
        <strain evidence="1">FIL2</strain>
    </source>
</reference>
<dbReference type="EMBL" id="CM008050">
    <property type="protein sequence ID" value="PVH38290.1"/>
    <property type="molecule type" value="Genomic_DNA"/>
</dbReference>
<proteinExistence type="predicted"/>
<organism evidence="1">
    <name type="scientific">Panicum hallii</name>
    <dbReference type="NCBI Taxonomy" id="206008"/>
    <lineage>
        <taxon>Eukaryota</taxon>
        <taxon>Viridiplantae</taxon>
        <taxon>Streptophyta</taxon>
        <taxon>Embryophyta</taxon>
        <taxon>Tracheophyta</taxon>
        <taxon>Spermatophyta</taxon>
        <taxon>Magnoliopsida</taxon>
        <taxon>Liliopsida</taxon>
        <taxon>Poales</taxon>
        <taxon>Poaceae</taxon>
        <taxon>PACMAD clade</taxon>
        <taxon>Panicoideae</taxon>
        <taxon>Panicodae</taxon>
        <taxon>Paniceae</taxon>
        <taxon>Panicinae</taxon>
        <taxon>Panicum</taxon>
        <taxon>Panicum sect. Panicum</taxon>
    </lineage>
</organism>
<gene>
    <name evidence="1" type="ORF">PAHAL_5G219700</name>
</gene>
<accession>A0A2T8IKU1</accession>
<dbReference type="Gramene" id="PVH38290">
    <property type="protein sequence ID" value="PVH38290"/>
    <property type="gene ID" value="PAHAL_5G219700"/>
</dbReference>
<sequence length="137" mass="15002">MFQEFPESVAPNCFRRRSPPLLLMAACFRCAPYTPKAGSSPCPARNLATHVLPDRRPRPQLSSERPRLACCSHRIDLRCAPSQPASVGGRPCLGRSPTWRRVRKAVPSGNETCMHGLDLPSIFSATDCGHACSLLDC</sequence>
<name>A0A2T8IKU1_9POAL</name>
<evidence type="ECO:0000313" key="1">
    <source>
        <dbReference type="EMBL" id="PVH38290.1"/>
    </source>
</evidence>
<dbReference type="AlphaFoldDB" id="A0A2T8IKU1"/>
<protein>
    <submittedName>
        <fullName evidence="1">Uncharacterized protein</fullName>
    </submittedName>
</protein>
<dbReference type="Proteomes" id="UP000243499">
    <property type="component" value="Chromosome 5"/>
</dbReference>